<evidence type="ECO:0000256" key="1">
    <source>
        <dbReference type="SAM" id="Coils"/>
    </source>
</evidence>
<dbReference type="OrthoDB" id="10367659at2759"/>
<dbReference type="SUPFAM" id="SSF90257">
    <property type="entry name" value="Myosin rod fragments"/>
    <property type="match status" value="1"/>
</dbReference>
<feature type="compositionally biased region" description="Acidic residues" evidence="2">
    <location>
        <begin position="14"/>
        <end position="31"/>
    </location>
</feature>
<feature type="region of interest" description="Disordered" evidence="2">
    <location>
        <begin position="1"/>
        <end position="31"/>
    </location>
</feature>
<sequence length="683" mass="79660">MESEEDENVRSEVWENEDQNQMDFEQESVDGSLEDAASDNCIMKKPNLRLSELIQSTEIKKQQYEEILKHQLENITELQNACENVSWTLQQLPMLKEQNSLNFNQALGEMQGIKEKLCQLNELIELTVKIYDDNMTFVYSVREDFAEQQRMNEERYLVFDMDVQEFPNMSEELYNRVEKSVKKKRDYCWLLNNYLADVTRSENTSKELNVKIDKVYLDASNLNEQLLESESKLELHQRSCEQLKGELLSGKEEFAKKMVDITKREVECTETLLIVKQNVDETKKQLQSTSNQNIQMKSELATAQQKIGALLEEKQEKVSNHTALKFTLDELKNQERTLTESLAGLTRCKQMVVLLEDEVKSLEGQFSQKQLKSEELTKQCGDLTEQTAEIHNNIKEATKRIKTIEHEYSKISPDLESLKYTLQKRRMELDSIKKKTSDEIKRVQSEIDQMTTKNDGYCKMFEEYQNQFAKMQQHKELQRATLSEKYNSITQKEERMHSINEELEECKVESNDLSEQKKQALELKNQVTNYEHELSSGLKELIHINENYKKDFSKTNEMNSKQIEDAMKALENQKQEYLLALEEKSKEISDLETKSKELQTSSVSFKNMLRDATKQAELFGCEQSLLSTFAKWVFEEASPSVPTAETWVTSTSDGDYKTAGPVIENEDDFDVRDIRTVSRVQNH</sequence>
<comment type="caution">
    <text evidence="3">The sequence shown here is derived from an EMBL/GenBank/DDBJ whole genome shotgun (WGS) entry which is preliminary data.</text>
</comment>
<accession>A0A8S9XPG7</accession>
<reference evidence="3" key="1">
    <citation type="journal article" date="2021" name="Mol. Ecol. Resour.">
        <title>Apolygus lucorum genome provides insights into omnivorousness and mesophyll feeding.</title>
        <authorList>
            <person name="Liu Y."/>
            <person name="Liu H."/>
            <person name="Wang H."/>
            <person name="Huang T."/>
            <person name="Liu B."/>
            <person name="Yang B."/>
            <person name="Yin L."/>
            <person name="Li B."/>
            <person name="Zhang Y."/>
            <person name="Zhang S."/>
            <person name="Jiang F."/>
            <person name="Zhang X."/>
            <person name="Ren Y."/>
            <person name="Wang B."/>
            <person name="Wang S."/>
            <person name="Lu Y."/>
            <person name="Wu K."/>
            <person name="Fan W."/>
            <person name="Wang G."/>
        </authorList>
    </citation>
    <scope>NUCLEOTIDE SEQUENCE</scope>
    <source>
        <strain evidence="3">12Hb</strain>
    </source>
</reference>
<gene>
    <name evidence="3" type="ORF">GE061_014042</name>
</gene>
<feature type="coiled-coil region" evidence="1">
    <location>
        <begin position="345"/>
        <end position="407"/>
    </location>
</feature>
<keyword evidence="4" id="KW-1185">Reference proteome</keyword>
<feature type="coiled-coil region" evidence="1">
    <location>
        <begin position="489"/>
        <end position="601"/>
    </location>
</feature>
<dbReference type="EMBL" id="WIXP02000005">
    <property type="protein sequence ID" value="KAF6210930.1"/>
    <property type="molecule type" value="Genomic_DNA"/>
</dbReference>
<evidence type="ECO:0000256" key="2">
    <source>
        <dbReference type="SAM" id="MobiDB-lite"/>
    </source>
</evidence>
<feature type="coiled-coil region" evidence="1">
    <location>
        <begin position="279"/>
        <end position="313"/>
    </location>
</feature>
<dbReference type="Gene3D" id="1.10.287.2610">
    <property type="match status" value="1"/>
</dbReference>
<feature type="coiled-coil region" evidence="1">
    <location>
        <begin position="219"/>
        <end position="246"/>
    </location>
</feature>
<keyword evidence="1" id="KW-0175">Coiled coil</keyword>
<proteinExistence type="predicted"/>
<organism evidence="3 4">
    <name type="scientific">Apolygus lucorum</name>
    <name type="common">Small green plant bug</name>
    <name type="synonym">Lygocoris lucorum</name>
    <dbReference type="NCBI Taxonomy" id="248454"/>
    <lineage>
        <taxon>Eukaryota</taxon>
        <taxon>Metazoa</taxon>
        <taxon>Ecdysozoa</taxon>
        <taxon>Arthropoda</taxon>
        <taxon>Hexapoda</taxon>
        <taxon>Insecta</taxon>
        <taxon>Pterygota</taxon>
        <taxon>Neoptera</taxon>
        <taxon>Paraneoptera</taxon>
        <taxon>Hemiptera</taxon>
        <taxon>Heteroptera</taxon>
        <taxon>Panheteroptera</taxon>
        <taxon>Cimicomorpha</taxon>
        <taxon>Miridae</taxon>
        <taxon>Mirini</taxon>
        <taxon>Apolygus</taxon>
    </lineage>
</organism>
<name>A0A8S9XPG7_APOLU</name>
<evidence type="ECO:0000313" key="3">
    <source>
        <dbReference type="EMBL" id="KAF6210930.1"/>
    </source>
</evidence>
<dbReference type="AlphaFoldDB" id="A0A8S9XPG7"/>
<dbReference type="Proteomes" id="UP000466442">
    <property type="component" value="Linkage Group LG5"/>
</dbReference>
<feature type="coiled-coil region" evidence="1">
    <location>
        <begin position="54"/>
        <end position="81"/>
    </location>
</feature>
<evidence type="ECO:0000313" key="4">
    <source>
        <dbReference type="Proteomes" id="UP000466442"/>
    </source>
</evidence>
<protein>
    <submittedName>
        <fullName evidence="3">Uncharacterized protein</fullName>
    </submittedName>
</protein>